<accession>A0AAW0RB75</accession>
<evidence type="ECO:0000313" key="2">
    <source>
        <dbReference type="Proteomes" id="UP001392437"/>
    </source>
</evidence>
<gene>
    <name evidence="1" type="ORF">PG999_000240</name>
</gene>
<organism evidence="1 2">
    <name type="scientific">Apiospora kogelbergensis</name>
    <dbReference type="NCBI Taxonomy" id="1337665"/>
    <lineage>
        <taxon>Eukaryota</taxon>
        <taxon>Fungi</taxon>
        <taxon>Dikarya</taxon>
        <taxon>Ascomycota</taxon>
        <taxon>Pezizomycotina</taxon>
        <taxon>Sordariomycetes</taxon>
        <taxon>Xylariomycetidae</taxon>
        <taxon>Amphisphaeriales</taxon>
        <taxon>Apiosporaceae</taxon>
        <taxon>Apiospora</taxon>
    </lineage>
</organism>
<protein>
    <submittedName>
        <fullName evidence="1">Uncharacterized protein</fullName>
    </submittedName>
</protein>
<evidence type="ECO:0000313" key="1">
    <source>
        <dbReference type="EMBL" id="KAK8132067.1"/>
    </source>
</evidence>
<comment type="caution">
    <text evidence="1">The sequence shown here is derived from an EMBL/GenBank/DDBJ whole genome shotgun (WGS) entry which is preliminary data.</text>
</comment>
<reference evidence="1 2" key="1">
    <citation type="submission" date="2023-01" db="EMBL/GenBank/DDBJ databases">
        <title>Analysis of 21 Apiospora genomes using comparative genomics revels a genus with tremendous synthesis potential of carbohydrate active enzymes and secondary metabolites.</title>
        <authorList>
            <person name="Sorensen T."/>
        </authorList>
    </citation>
    <scope>NUCLEOTIDE SEQUENCE [LARGE SCALE GENOMIC DNA]</scope>
    <source>
        <strain evidence="1 2">CBS 117206</strain>
    </source>
</reference>
<sequence length="82" mass="8867">MCTAVAPFNQQHRDAQARDDLALLGAWGAPGGHSLGHDDHSAPGSGLRSCSTSLIQKNDPKYELRKVMIRARFGLPEALISR</sequence>
<dbReference type="Proteomes" id="UP001392437">
    <property type="component" value="Unassembled WGS sequence"/>
</dbReference>
<dbReference type="AlphaFoldDB" id="A0AAW0RB75"/>
<keyword evidence="2" id="KW-1185">Reference proteome</keyword>
<dbReference type="EMBL" id="JAQQWP010000001">
    <property type="protein sequence ID" value="KAK8132067.1"/>
    <property type="molecule type" value="Genomic_DNA"/>
</dbReference>
<proteinExistence type="predicted"/>
<name>A0AAW0RB75_9PEZI</name>